<dbReference type="PROSITE" id="PS50006">
    <property type="entry name" value="FHA_DOMAIN"/>
    <property type="match status" value="1"/>
</dbReference>
<dbReference type="PROSITE" id="PS00518">
    <property type="entry name" value="ZF_RING_1"/>
    <property type="match status" value="1"/>
</dbReference>
<dbReference type="GO" id="GO:0008270">
    <property type="term" value="F:zinc ion binding"/>
    <property type="evidence" value="ECO:0007669"/>
    <property type="project" value="UniProtKB-KW"/>
</dbReference>
<dbReference type="Pfam" id="PF00498">
    <property type="entry name" value="FHA"/>
    <property type="match status" value="1"/>
</dbReference>
<keyword evidence="4 6" id="KW-0863">Zinc-finger</keyword>
<dbReference type="OrthoDB" id="6105938at2759"/>
<sequence>MDSSCLPGMISRRHACIEMADDSQWFITDLMTLNGVVVNGVTIEPGKRHSVTSGDIIVFGRQIRSREFEYEFRVGPLDNQRNGKPHTGQRSVEKRDESPERERPSTTSSSQATSRKRTRSPHSRSMRAKKAKRAASAADSDGDTYSSELERQLESIRQENELLKERLQSVTNTPSKRSVVEPCKNQPTPMEKARGRLFADLECVICRDLMVSPATLECSHSFCYKCIEEWLTGGNFRCPVCRVGITRSPTKTIQLQQVVMTTVETHGTESDQAEYDDRMKEHKAWERKQETDRAKLEDTIGSASHKGQQFFDIALPWNSEDKARFQAGIRHYRSDARELYCAITGLTKAWIQRSSRDSLDVAMKNLKIGIIEAANAEDSSQVYYAPDDVMRRRLLLFTRYC</sequence>
<dbReference type="InterPro" id="IPR008984">
    <property type="entry name" value="SMAD_FHA_dom_sf"/>
</dbReference>
<evidence type="ECO:0000259" key="9">
    <source>
        <dbReference type="PROSITE" id="PS50089"/>
    </source>
</evidence>
<evidence type="ECO:0000256" key="5">
    <source>
        <dbReference type="ARBA" id="ARBA00022833"/>
    </source>
</evidence>
<evidence type="ECO:0000256" key="2">
    <source>
        <dbReference type="ARBA" id="ARBA00017908"/>
    </source>
</evidence>
<name>C5KQI7_PERM5</name>
<feature type="compositionally biased region" description="Basic and acidic residues" evidence="7">
    <location>
        <begin position="91"/>
        <end position="104"/>
    </location>
</feature>
<comment type="similarity">
    <text evidence="1">Belongs to the CHFR family.</text>
</comment>
<feature type="compositionally biased region" description="Basic residues" evidence="7">
    <location>
        <begin position="114"/>
        <end position="133"/>
    </location>
</feature>
<evidence type="ECO:0000259" key="8">
    <source>
        <dbReference type="PROSITE" id="PS50006"/>
    </source>
</evidence>
<evidence type="ECO:0000256" key="6">
    <source>
        <dbReference type="PROSITE-ProRule" id="PRU00175"/>
    </source>
</evidence>
<dbReference type="OMA" id="RERLMMC"/>
<evidence type="ECO:0000256" key="1">
    <source>
        <dbReference type="ARBA" id="ARBA00005797"/>
    </source>
</evidence>
<accession>C5KQI7</accession>
<protein>
    <recommendedName>
        <fullName evidence="2">E3 ubiquitin-protein ligase CHFR</fullName>
    </recommendedName>
</protein>
<feature type="region of interest" description="Disordered" evidence="7">
    <location>
        <begin position="76"/>
        <end position="148"/>
    </location>
</feature>
<keyword evidence="11" id="KW-1185">Reference proteome</keyword>
<dbReference type="InterPro" id="IPR000253">
    <property type="entry name" value="FHA_dom"/>
</dbReference>
<gene>
    <name evidence="10" type="ORF">Pmar_PMAR029700</name>
</gene>
<proteinExistence type="inferred from homology"/>
<evidence type="ECO:0000256" key="4">
    <source>
        <dbReference type="ARBA" id="ARBA00022771"/>
    </source>
</evidence>
<dbReference type="InParanoid" id="C5KQI7"/>
<keyword evidence="5" id="KW-0862">Zinc</keyword>
<feature type="domain" description="RING-type" evidence="9">
    <location>
        <begin position="203"/>
        <end position="242"/>
    </location>
</feature>
<dbReference type="EMBL" id="GG675406">
    <property type="protein sequence ID" value="EER13263.1"/>
    <property type="molecule type" value="Genomic_DNA"/>
</dbReference>
<feature type="domain" description="FHA" evidence="8">
    <location>
        <begin position="1"/>
        <end position="43"/>
    </location>
</feature>
<dbReference type="InterPro" id="IPR018957">
    <property type="entry name" value="Znf_C3HC4_RING-type"/>
</dbReference>
<evidence type="ECO:0000313" key="11">
    <source>
        <dbReference type="Proteomes" id="UP000007800"/>
    </source>
</evidence>
<dbReference type="PROSITE" id="PS50089">
    <property type="entry name" value="ZF_RING_2"/>
    <property type="match status" value="1"/>
</dbReference>
<dbReference type="CDD" id="cd16449">
    <property type="entry name" value="RING-HC"/>
    <property type="match status" value="1"/>
</dbReference>
<evidence type="ECO:0000256" key="3">
    <source>
        <dbReference type="ARBA" id="ARBA00022723"/>
    </source>
</evidence>
<dbReference type="Gene3D" id="3.30.40.10">
    <property type="entry name" value="Zinc/RING finger domain, C3HC4 (zinc finger)"/>
    <property type="match status" value="1"/>
</dbReference>
<dbReference type="SMART" id="SM00184">
    <property type="entry name" value="RING"/>
    <property type="match status" value="1"/>
</dbReference>
<dbReference type="Gene3D" id="2.60.200.20">
    <property type="match status" value="1"/>
</dbReference>
<dbReference type="SUPFAM" id="SSF49879">
    <property type="entry name" value="SMAD/FHA domain"/>
    <property type="match status" value="1"/>
</dbReference>
<dbReference type="AlphaFoldDB" id="C5KQI7"/>
<keyword evidence="3" id="KW-0479">Metal-binding</keyword>
<reference evidence="10 11" key="1">
    <citation type="submission" date="2008-07" db="EMBL/GenBank/DDBJ databases">
        <authorList>
            <person name="El-Sayed N."/>
            <person name="Caler E."/>
            <person name="Inman J."/>
            <person name="Amedeo P."/>
            <person name="Hass B."/>
            <person name="Wortman J."/>
        </authorList>
    </citation>
    <scope>NUCLEOTIDE SEQUENCE [LARGE SCALE GENOMIC DNA]</scope>
    <source>
        <strain evidence="11">ATCC 50983 / TXsc</strain>
    </source>
</reference>
<evidence type="ECO:0000313" key="10">
    <source>
        <dbReference type="EMBL" id="EER13263.1"/>
    </source>
</evidence>
<dbReference type="SUPFAM" id="SSF57850">
    <property type="entry name" value="RING/U-box"/>
    <property type="match status" value="1"/>
</dbReference>
<dbReference type="Pfam" id="PF00097">
    <property type="entry name" value="zf-C3HC4"/>
    <property type="match status" value="1"/>
</dbReference>
<dbReference type="RefSeq" id="XP_002781468.1">
    <property type="nucleotide sequence ID" value="XM_002781422.1"/>
</dbReference>
<feature type="region of interest" description="Disordered" evidence="7">
    <location>
        <begin position="169"/>
        <end position="189"/>
    </location>
</feature>
<dbReference type="Proteomes" id="UP000007800">
    <property type="component" value="Unassembled WGS sequence"/>
</dbReference>
<dbReference type="InterPro" id="IPR001841">
    <property type="entry name" value="Znf_RING"/>
</dbReference>
<evidence type="ECO:0000256" key="7">
    <source>
        <dbReference type="SAM" id="MobiDB-lite"/>
    </source>
</evidence>
<organism evidence="11">
    <name type="scientific">Perkinsus marinus (strain ATCC 50983 / TXsc)</name>
    <dbReference type="NCBI Taxonomy" id="423536"/>
    <lineage>
        <taxon>Eukaryota</taxon>
        <taxon>Sar</taxon>
        <taxon>Alveolata</taxon>
        <taxon>Perkinsozoa</taxon>
        <taxon>Perkinsea</taxon>
        <taxon>Perkinsida</taxon>
        <taxon>Perkinsidae</taxon>
        <taxon>Perkinsus</taxon>
    </lineage>
</organism>
<dbReference type="InterPro" id="IPR013083">
    <property type="entry name" value="Znf_RING/FYVE/PHD"/>
</dbReference>
<dbReference type="GeneID" id="9057225"/>
<dbReference type="InterPro" id="IPR017907">
    <property type="entry name" value="Znf_RING_CS"/>
</dbReference>
<dbReference type="PANTHER" id="PTHR23327">
    <property type="entry name" value="RING FINGER PROTEIN 127"/>
    <property type="match status" value="1"/>
</dbReference>